<keyword evidence="2" id="KW-1185">Reference proteome</keyword>
<reference evidence="1 2" key="2">
    <citation type="journal article" date="2022" name="Mol. Ecol. Resour.">
        <title>The genomes of chicory, endive, great burdock and yacon provide insights into Asteraceae paleo-polyploidization history and plant inulin production.</title>
        <authorList>
            <person name="Fan W."/>
            <person name="Wang S."/>
            <person name="Wang H."/>
            <person name="Wang A."/>
            <person name="Jiang F."/>
            <person name="Liu H."/>
            <person name="Zhao H."/>
            <person name="Xu D."/>
            <person name="Zhang Y."/>
        </authorList>
    </citation>
    <scope>NUCLEOTIDE SEQUENCE [LARGE SCALE GENOMIC DNA]</scope>
    <source>
        <strain evidence="2">cv. Niubang</strain>
    </source>
</reference>
<accession>A0ACB8XHN3</accession>
<sequence>MGVSTQGVASCDLEPWRDLRGTIVMVTGASSGIGWEFCIDLAKAGCRIIAAARRTDRLKALCDEINNSNISDDQANRSQANNNGVLAVAVELDVSADGPTIEASVLKAWEAFGRIDALINNAGIRGPVRNPLNLSEEDWDRTFRTNVTGSWLVSKYVGQQMLAFNQGGSIINISSTAGLNRGHLPGALAYASSKSSLNTMTKVMAMELGQHKIRVNSICPGIFKSEITEGLLQKKWLKNVVSKTMPLRELGTTDPGLTSLVKYLIHGSSDYVTGNIFIVDSGYTLAGVPIYSSL</sequence>
<organism evidence="1 2">
    <name type="scientific">Arctium lappa</name>
    <name type="common">Greater burdock</name>
    <name type="synonym">Lappa major</name>
    <dbReference type="NCBI Taxonomy" id="4217"/>
    <lineage>
        <taxon>Eukaryota</taxon>
        <taxon>Viridiplantae</taxon>
        <taxon>Streptophyta</taxon>
        <taxon>Embryophyta</taxon>
        <taxon>Tracheophyta</taxon>
        <taxon>Spermatophyta</taxon>
        <taxon>Magnoliopsida</taxon>
        <taxon>eudicotyledons</taxon>
        <taxon>Gunneridae</taxon>
        <taxon>Pentapetalae</taxon>
        <taxon>asterids</taxon>
        <taxon>campanulids</taxon>
        <taxon>Asterales</taxon>
        <taxon>Asteraceae</taxon>
        <taxon>Carduoideae</taxon>
        <taxon>Cardueae</taxon>
        <taxon>Arctiinae</taxon>
        <taxon>Arctium</taxon>
    </lineage>
</organism>
<dbReference type="Proteomes" id="UP001055879">
    <property type="component" value="Linkage Group LG17"/>
</dbReference>
<protein>
    <submittedName>
        <fullName evidence="1">Uncharacterized protein</fullName>
    </submittedName>
</protein>
<gene>
    <name evidence="1" type="ORF">L6452_42245</name>
</gene>
<comment type="caution">
    <text evidence="1">The sequence shown here is derived from an EMBL/GenBank/DDBJ whole genome shotgun (WGS) entry which is preliminary data.</text>
</comment>
<reference evidence="2" key="1">
    <citation type="journal article" date="2022" name="Mol. Ecol. Resour.">
        <title>The genomes of chicory, endive, great burdock and yacon provide insights into Asteraceae palaeo-polyploidization history and plant inulin production.</title>
        <authorList>
            <person name="Fan W."/>
            <person name="Wang S."/>
            <person name="Wang H."/>
            <person name="Wang A."/>
            <person name="Jiang F."/>
            <person name="Liu H."/>
            <person name="Zhao H."/>
            <person name="Xu D."/>
            <person name="Zhang Y."/>
        </authorList>
    </citation>
    <scope>NUCLEOTIDE SEQUENCE [LARGE SCALE GENOMIC DNA]</scope>
    <source>
        <strain evidence="2">cv. Niubang</strain>
    </source>
</reference>
<proteinExistence type="predicted"/>
<name>A0ACB8XHN3_ARCLA</name>
<dbReference type="EMBL" id="CM042063">
    <property type="protein sequence ID" value="KAI3667196.1"/>
    <property type="molecule type" value="Genomic_DNA"/>
</dbReference>
<evidence type="ECO:0000313" key="2">
    <source>
        <dbReference type="Proteomes" id="UP001055879"/>
    </source>
</evidence>
<evidence type="ECO:0000313" key="1">
    <source>
        <dbReference type="EMBL" id="KAI3667196.1"/>
    </source>
</evidence>